<organism evidence="2 3">
    <name type="scientific">Halarchaeum grantii</name>
    <dbReference type="NCBI Taxonomy" id="1193105"/>
    <lineage>
        <taxon>Archaea</taxon>
        <taxon>Methanobacteriati</taxon>
        <taxon>Methanobacteriota</taxon>
        <taxon>Stenosarchaea group</taxon>
        <taxon>Halobacteria</taxon>
        <taxon>Halobacteriales</taxon>
        <taxon>Halobacteriaceae</taxon>
    </lineage>
</organism>
<keyword evidence="3" id="KW-1185">Reference proteome</keyword>
<dbReference type="InterPro" id="IPR002725">
    <property type="entry name" value="YgjP-like_metallopeptidase"/>
</dbReference>
<dbReference type="InterPro" id="IPR053136">
    <property type="entry name" value="UTP_pyrophosphatase-like"/>
</dbReference>
<proteinExistence type="predicted"/>
<evidence type="ECO:0000313" key="3">
    <source>
        <dbReference type="Proteomes" id="UP000628840"/>
    </source>
</evidence>
<dbReference type="AlphaFoldDB" id="A0A830ETG7"/>
<dbReference type="CDD" id="cd07344">
    <property type="entry name" value="M48_yhfN_like"/>
    <property type="match status" value="1"/>
</dbReference>
<dbReference type="PANTHER" id="PTHR30399:SF1">
    <property type="entry name" value="UTP PYROPHOSPHATASE"/>
    <property type="match status" value="1"/>
</dbReference>
<feature type="domain" description="YgjP-like metallopeptidase" evidence="1">
    <location>
        <begin position="29"/>
        <end position="228"/>
    </location>
</feature>
<dbReference type="PANTHER" id="PTHR30399">
    <property type="entry name" value="UNCHARACTERIZED PROTEIN YGJP"/>
    <property type="match status" value="1"/>
</dbReference>
<gene>
    <name evidence="2" type="ORF">GCM10009037_03280</name>
</gene>
<evidence type="ECO:0000313" key="2">
    <source>
        <dbReference type="EMBL" id="GGL23161.1"/>
    </source>
</evidence>
<evidence type="ECO:0000259" key="1">
    <source>
        <dbReference type="Pfam" id="PF01863"/>
    </source>
</evidence>
<reference evidence="2 3" key="1">
    <citation type="journal article" date="2019" name="Int. J. Syst. Evol. Microbiol.">
        <title>The Global Catalogue of Microorganisms (GCM) 10K type strain sequencing project: providing services to taxonomists for standard genome sequencing and annotation.</title>
        <authorList>
            <consortium name="The Broad Institute Genomics Platform"/>
            <consortium name="The Broad Institute Genome Sequencing Center for Infectious Disease"/>
            <person name="Wu L."/>
            <person name="Ma J."/>
        </authorList>
    </citation>
    <scope>NUCLEOTIDE SEQUENCE [LARGE SCALE GENOMIC DNA]</scope>
    <source>
        <strain evidence="2 3">JCM 19585</strain>
    </source>
</reference>
<dbReference type="RefSeq" id="WP_188877482.1">
    <property type="nucleotide sequence ID" value="NZ_BMPF01000001.1"/>
</dbReference>
<name>A0A830ETG7_9EURY</name>
<dbReference type="Pfam" id="PF01863">
    <property type="entry name" value="YgjP-like"/>
    <property type="match status" value="1"/>
</dbReference>
<accession>A0A830ETG7</accession>
<dbReference type="OrthoDB" id="308128at2157"/>
<dbReference type="Gene3D" id="3.30.2010.10">
    <property type="entry name" value="Metalloproteases ('zincins'), catalytic domain"/>
    <property type="match status" value="1"/>
</dbReference>
<comment type="caution">
    <text evidence="2">The sequence shown here is derived from an EMBL/GenBank/DDBJ whole genome shotgun (WGS) entry which is preliminary data.</text>
</comment>
<dbReference type="EMBL" id="BMPF01000001">
    <property type="protein sequence ID" value="GGL23161.1"/>
    <property type="molecule type" value="Genomic_DNA"/>
</dbReference>
<dbReference type="Proteomes" id="UP000628840">
    <property type="component" value="Unassembled WGS sequence"/>
</dbReference>
<protein>
    <recommendedName>
        <fullName evidence="1">YgjP-like metallopeptidase domain-containing protein</fullName>
    </recommendedName>
</protein>
<sequence>MAKAQLHEIDLLGNAIEYDVRHSSDASNPRIDVDIHGVTVVLPEFPAVTPDELLRDNAAWVVEKTRGFEKYRDQVPERRFEAGESFPYLGEEHEVVVEQRPSSSVVDGMLRLAKHHVEDTSIERALETLYRRNARQRFERRTDYFAERMGVGYEQIEVRNQRTKWGSCSSNGTLGLNWRLMMAPPEIVDYVVVHELAHLREANHSSEFWSLVAEHDPEYEAHSEWLTDNSARLIFSEDDL</sequence>